<evidence type="ECO:0000313" key="2">
    <source>
        <dbReference type="Proteomes" id="UP000250299"/>
    </source>
</evidence>
<dbReference type="Proteomes" id="UP000250299">
    <property type="component" value="Chromosome"/>
</dbReference>
<gene>
    <name evidence="1" type="ORF">DKY63_28410</name>
</gene>
<proteinExistence type="predicted"/>
<dbReference type="RefSeq" id="WP_110967163.1">
    <property type="nucleotide sequence ID" value="NZ_CP029693.1"/>
</dbReference>
<dbReference type="EMBL" id="CP029693">
    <property type="protein sequence ID" value="AWY43633.1"/>
    <property type="molecule type" value="Genomic_DNA"/>
</dbReference>
<sequence length="257" mass="28484">MRLKIKGEITPEQLVKAFEMATKALEADVPGGKFYGANLYLVPYDPDGERLSALDERGSPAILTVPAQPGTNVKPALSAKAQQRRDAALEAKLQREAQVAERDRKEVAEYKRQRQIQAVQLAKAQTAFNALNELTSKLLASEPEDLIDGLNEAIRTSWHGQEPKEPHGPRKGELKPVPEFSIVDGKLSLFTASWKNPRLLFNPIGTLNLNLSTLAPIWTHSAWMIAIDGFLNVMEHLNGSLPEEIFGEHLPQRKPAD</sequence>
<evidence type="ECO:0000313" key="1">
    <source>
        <dbReference type="EMBL" id="AWY43633.1"/>
    </source>
</evidence>
<dbReference type="OrthoDB" id="6938382at2"/>
<reference evidence="1 2" key="1">
    <citation type="submission" date="2018-05" db="EMBL/GenBank/DDBJ databases">
        <title>Whole genome sequence of Pseudomonas putida JBC17.</title>
        <authorList>
            <person name="Lee Y.H."/>
            <person name="David K."/>
        </authorList>
    </citation>
    <scope>NUCLEOTIDE SEQUENCE [LARGE SCALE GENOMIC DNA]</scope>
    <source>
        <strain evidence="1 2">JBC17</strain>
    </source>
</reference>
<accession>A0A2Z4RR64</accession>
<dbReference type="AlphaFoldDB" id="A0A2Z4RR64"/>
<protein>
    <submittedName>
        <fullName evidence="1">OfxX fusion product</fullName>
    </submittedName>
</protein>
<organism evidence="1 2">
    <name type="scientific">Pseudomonas putida</name>
    <name type="common">Arthrobacter siderocapsulatus</name>
    <dbReference type="NCBI Taxonomy" id="303"/>
    <lineage>
        <taxon>Bacteria</taxon>
        <taxon>Pseudomonadati</taxon>
        <taxon>Pseudomonadota</taxon>
        <taxon>Gammaproteobacteria</taxon>
        <taxon>Pseudomonadales</taxon>
        <taxon>Pseudomonadaceae</taxon>
        <taxon>Pseudomonas</taxon>
    </lineage>
</organism>
<name>A0A2Z4RR64_PSEPU</name>